<dbReference type="InterPro" id="IPR051200">
    <property type="entry name" value="Host-pathogen_enzymatic-act"/>
</dbReference>
<evidence type="ECO:0000313" key="3">
    <source>
        <dbReference type="Proteomes" id="UP000198640"/>
    </source>
</evidence>
<protein>
    <recommendedName>
        <fullName evidence="4">Methanethiol oxidase</fullName>
    </recommendedName>
</protein>
<dbReference type="PANTHER" id="PTHR47197">
    <property type="entry name" value="PROTEIN NIRF"/>
    <property type="match status" value="1"/>
</dbReference>
<dbReference type="RefSeq" id="WP_245725058.1">
    <property type="nucleotide sequence ID" value="NZ_FNOY01000006.1"/>
</dbReference>
<evidence type="ECO:0000256" key="1">
    <source>
        <dbReference type="SAM" id="SignalP"/>
    </source>
</evidence>
<reference evidence="2 3" key="1">
    <citation type="submission" date="2016-10" db="EMBL/GenBank/DDBJ databases">
        <authorList>
            <person name="de Groot N.N."/>
        </authorList>
    </citation>
    <scope>NUCLEOTIDE SEQUENCE [LARGE SCALE GENOMIC DNA]</scope>
    <source>
        <strain evidence="2 3">Nm1</strain>
    </source>
</reference>
<evidence type="ECO:0000313" key="2">
    <source>
        <dbReference type="EMBL" id="SDX71642.1"/>
    </source>
</evidence>
<accession>A0A1H3DYU9</accession>
<dbReference type="Gene3D" id="2.130.10.10">
    <property type="entry name" value="YVTN repeat-like/Quinoprotein amine dehydrogenase"/>
    <property type="match status" value="2"/>
</dbReference>
<dbReference type="STRING" id="44576.SAMN05421881_100672"/>
<organism evidence="2 3">
    <name type="scientific">Nitrosomonas halophila</name>
    <dbReference type="NCBI Taxonomy" id="44576"/>
    <lineage>
        <taxon>Bacteria</taxon>
        <taxon>Pseudomonadati</taxon>
        <taxon>Pseudomonadota</taxon>
        <taxon>Betaproteobacteria</taxon>
        <taxon>Nitrosomonadales</taxon>
        <taxon>Nitrosomonadaceae</taxon>
        <taxon>Nitrosomonas</taxon>
    </lineage>
</organism>
<name>A0A1H3DYU9_9PROT</name>
<dbReference type="PANTHER" id="PTHR47197:SF3">
    <property type="entry name" value="DIHYDRO-HEME D1 DEHYDROGENASE"/>
    <property type="match status" value="1"/>
</dbReference>
<feature type="signal peptide" evidence="1">
    <location>
        <begin position="1"/>
        <end position="29"/>
    </location>
</feature>
<proteinExistence type="predicted"/>
<gene>
    <name evidence="2" type="ORF">SAMN05421881_100672</name>
</gene>
<feature type="chain" id="PRO_5011496216" description="Methanethiol oxidase" evidence="1">
    <location>
        <begin position="30"/>
        <end position="454"/>
    </location>
</feature>
<dbReference type="InterPro" id="IPR015943">
    <property type="entry name" value="WD40/YVTN_repeat-like_dom_sf"/>
</dbReference>
<dbReference type="InterPro" id="IPR011048">
    <property type="entry name" value="Haem_d1_sf"/>
</dbReference>
<dbReference type="EMBL" id="FNOY01000006">
    <property type="protein sequence ID" value="SDX71642.1"/>
    <property type="molecule type" value="Genomic_DNA"/>
</dbReference>
<keyword evidence="3" id="KW-1185">Reference proteome</keyword>
<dbReference type="Proteomes" id="UP000198640">
    <property type="component" value="Unassembled WGS sequence"/>
</dbReference>
<sequence>MISLNKIFHRNIPIIALFLLISVAMPAGANGHHHNSLLPVHQYPNVYNHYLQPVVTAIDYHSRMLYLFNYEDDKLIIVDPASIDHWPGNIPLQHTVVLPEGNKIFVTSDNTQEHPAYIIALRVDHLDWDAGTVSLAVETVLAADTAGTPAELPFVEAINRNQAVPAWLQAGSTQIHGPTLLPYSDYLYFTEFTSDRVRVINHRTNEFASVDPISIPDYTEQTHGINFNKSGTVGLGTGYFFDNSVIDVYRVNRETGELQAAGQIMLGDERRHAAFTHFVYWLDERFALTASMQFDKTSLTSAATQAIIPPSVWLIDTLEGRATQILRHTRHVRGRGVFRSASDLAVVNGKLYIAEEDTIDYEFGRDGYVSIFDLSDRYRPRFIKRLRPGHELPTGYAVAHTISPTPDNRYLMLASWVSGYVVKIDTTTDTVVKVFGPEDGLVMPHGIFAAGATR</sequence>
<dbReference type="SUPFAM" id="SSF51004">
    <property type="entry name" value="C-terminal (heme d1) domain of cytochrome cd1-nitrite reductase"/>
    <property type="match status" value="1"/>
</dbReference>
<keyword evidence="1" id="KW-0732">Signal</keyword>
<evidence type="ECO:0008006" key="4">
    <source>
        <dbReference type="Google" id="ProtNLM"/>
    </source>
</evidence>
<dbReference type="AlphaFoldDB" id="A0A1H3DYU9"/>